<name>A0A0P7DTR3_9GAMM</name>
<sequence>MSYIVFLALLLLITLLGCYWVVESNRRKAIEAEKKRFNQRVKEINNDFKNKLIDFSEGKIIRPKNISRLNMITSNYFVVQAHNEENLTYLEFISDLLINTIIMEASKAQSPEEIDQLADRLQYFMAELPYNGIEYNKAFYQEALPSLIEVIKYQPPTDLQDDQPLAQSTQAANESVQENQLPELSKA</sequence>
<proteinExistence type="predicted"/>
<evidence type="ECO:0000313" key="3">
    <source>
        <dbReference type="Proteomes" id="UP000050378"/>
    </source>
</evidence>
<gene>
    <name evidence="2" type="ORF">AOG27_02940</name>
</gene>
<organism evidence="2 3">
    <name type="scientific">Pseudoalteromonas lipolytica</name>
    <dbReference type="NCBI Taxonomy" id="570156"/>
    <lineage>
        <taxon>Bacteria</taxon>
        <taxon>Pseudomonadati</taxon>
        <taxon>Pseudomonadota</taxon>
        <taxon>Gammaproteobacteria</taxon>
        <taxon>Alteromonadales</taxon>
        <taxon>Pseudoalteromonadaceae</taxon>
        <taxon>Pseudoalteromonas</taxon>
    </lineage>
</organism>
<feature type="region of interest" description="Disordered" evidence="1">
    <location>
        <begin position="158"/>
        <end position="187"/>
    </location>
</feature>
<dbReference type="PATRIC" id="fig|570156.3.peg.584"/>
<dbReference type="RefSeq" id="WP_054551517.1">
    <property type="nucleotide sequence ID" value="NZ_LJTC01000002.1"/>
</dbReference>
<accession>A0A0P7DTR3</accession>
<evidence type="ECO:0000256" key="1">
    <source>
        <dbReference type="SAM" id="MobiDB-lite"/>
    </source>
</evidence>
<evidence type="ECO:0000313" key="2">
    <source>
        <dbReference type="EMBL" id="KPM84762.1"/>
    </source>
</evidence>
<dbReference type="EMBL" id="LJTC01000002">
    <property type="protein sequence ID" value="KPM84762.1"/>
    <property type="molecule type" value="Genomic_DNA"/>
</dbReference>
<feature type="compositionally biased region" description="Polar residues" evidence="1">
    <location>
        <begin position="165"/>
        <end position="187"/>
    </location>
</feature>
<dbReference type="AlphaFoldDB" id="A0A0P7DTR3"/>
<comment type="caution">
    <text evidence="2">The sequence shown here is derived from an EMBL/GenBank/DDBJ whole genome shotgun (WGS) entry which is preliminary data.</text>
</comment>
<reference evidence="2 3" key="1">
    <citation type="submission" date="2015-09" db="EMBL/GenBank/DDBJ databases">
        <title>Draft Genome Sequence of Pseudoalteromonas lipolytica UCD-48B.</title>
        <authorList>
            <person name="Krusor M."/>
            <person name="Coil D.A."/>
            <person name="Lang J.M."/>
            <person name="Eisen J.A."/>
            <person name="Alexiev A."/>
        </authorList>
    </citation>
    <scope>NUCLEOTIDE SEQUENCE [LARGE SCALE GENOMIC DNA]</scope>
    <source>
        <strain evidence="2 3">UCD-48B</strain>
    </source>
</reference>
<dbReference type="Proteomes" id="UP000050378">
    <property type="component" value="Unassembled WGS sequence"/>
</dbReference>
<dbReference type="STRING" id="570156.AOG27_02940"/>
<protein>
    <submittedName>
        <fullName evidence="2">Uncharacterized protein</fullName>
    </submittedName>
</protein>